<organism evidence="1 2">
    <name type="scientific">Piloderma croceum (strain F 1598)</name>
    <dbReference type="NCBI Taxonomy" id="765440"/>
    <lineage>
        <taxon>Eukaryota</taxon>
        <taxon>Fungi</taxon>
        <taxon>Dikarya</taxon>
        <taxon>Basidiomycota</taxon>
        <taxon>Agaricomycotina</taxon>
        <taxon>Agaricomycetes</taxon>
        <taxon>Agaricomycetidae</taxon>
        <taxon>Atheliales</taxon>
        <taxon>Atheliaceae</taxon>
        <taxon>Piloderma</taxon>
    </lineage>
</organism>
<protein>
    <submittedName>
        <fullName evidence="1">Uncharacterized protein</fullName>
    </submittedName>
</protein>
<keyword evidence="2" id="KW-1185">Reference proteome</keyword>
<dbReference type="HOGENOM" id="CLU_1058110_0_0_1"/>
<reference evidence="1 2" key="1">
    <citation type="submission" date="2014-04" db="EMBL/GenBank/DDBJ databases">
        <authorList>
            <consortium name="DOE Joint Genome Institute"/>
            <person name="Kuo A."/>
            <person name="Tarkka M."/>
            <person name="Buscot F."/>
            <person name="Kohler A."/>
            <person name="Nagy L.G."/>
            <person name="Floudas D."/>
            <person name="Copeland A."/>
            <person name="Barry K.W."/>
            <person name="Cichocki N."/>
            <person name="Veneault-Fourrey C."/>
            <person name="LaButti K."/>
            <person name="Lindquist E.A."/>
            <person name="Lipzen A."/>
            <person name="Lundell T."/>
            <person name="Morin E."/>
            <person name="Murat C."/>
            <person name="Sun H."/>
            <person name="Tunlid A."/>
            <person name="Henrissat B."/>
            <person name="Grigoriev I.V."/>
            <person name="Hibbett D.S."/>
            <person name="Martin F."/>
            <person name="Nordberg H.P."/>
            <person name="Cantor M.N."/>
            <person name="Hua S.X."/>
        </authorList>
    </citation>
    <scope>NUCLEOTIDE SEQUENCE [LARGE SCALE GENOMIC DNA]</scope>
    <source>
        <strain evidence="1 2">F 1598</strain>
    </source>
</reference>
<accession>A0A0C3BX23</accession>
<evidence type="ECO:0000313" key="1">
    <source>
        <dbReference type="EMBL" id="KIM81962.1"/>
    </source>
</evidence>
<dbReference type="EMBL" id="KN832996">
    <property type="protein sequence ID" value="KIM81962.1"/>
    <property type="molecule type" value="Genomic_DNA"/>
</dbReference>
<reference evidence="2" key="2">
    <citation type="submission" date="2015-01" db="EMBL/GenBank/DDBJ databases">
        <title>Evolutionary Origins and Diversification of the Mycorrhizal Mutualists.</title>
        <authorList>
            <consortium name="DOE Joint Genome Institute"/>
            <consortium name="Mycorrhizal Genomics Consortium"/>
            <person name="Kohler A."/>
            <person name="Kuo A."/>
            <person name="Nagy L.G."/>
            <person name="Floudas D."/>
            <person name="Copeland A."/>
            <person name="Barry K.W."/>
            <person name="Cichocki N."/>
            <person name="Veneault-Fourrey C."/>
            <person name="LaButti K."/>
            <person name="Lindquist E.A."/>
            <person name="Lipzen A."/>
            <person name="Lundell T."/>
            <person name="Morin E."/>
            <person name="Murat C."/>
            <person name="Riley R."/>
            <person name="Ohm R."/>
            <person name="Sun H."/>
            <person name="Tunlid A."/>
            <person name="Henrissat B."/>
            <person name="Grigoriev I.V."/>
            <person name="Hibbett D.S."/>
            <person name="Martin F."/>
        </authorList>
    </citation>
    <scope>NUCLEOTIDE SEQUENCE [LARGE SCALE GENOMIC DNA]</scope>
    <source>
        <strain evidence="2">F 1598</strain>
    </source>
</reference>
<sequence>MLGPDRKENSIARSEAKVHISDCWGVLLPAKREAAIEEQVTVSPESEIQDLMKMVKKAKERFVYSPPDKREAAMEEQVIALSEAEMKDLKKVIGEMDERLTWFEEENARLRKMAMNYRMDWINEMRRVDLLVRYGPDAVCESQARWSSPSPDRSYNDDSATHYRFINGDILNEDLSTAFSTTFPRRRSLNVLDDDGDILDKDLSTAFSTTFPRRRSLNVLDDDGRILDHNDRVRVHPTVNNGLTARDAVVIRMTGVDVCSSFQ</sequence>
<gene>
    <name evidence="1" type="ORF">PILCRDRAFT_8216</name>
</gene>
<name>A0A0C3BX23_PILCF</name>
<evidence type="ECO:0000313" key="2">
    <source>
        <dbReference type="Proteomes" id="UP000054166"/>
    </source>
</evidence>
<dbReference type="Proteomes" id="UP000054166">
    <property type="component" value="Unassembled WGS sequence"/>
</dbReference>
<proteinExistence type="predicted"/>
<dbReference type="InParanoid" id="A0A0C3BX23"/>
<dbReference type="AlphaFoldDB" id="A0A0C3BX23"/>